<keyword evidence="5" id="KW-1185">Reference proteome</keyword>
<dbReference type="EMBL" id="QOIM01000045">
    <property type="protein sequence ID" value="RCG14169.1"/>
    <property type="molecule type" value="Genomic_DNA"/>
</dbReference>
<feature type="transmembrane region" description="Helical" evidence="1">
    <location>
        <begin position="127"/>
        <end position="153"/>
    </location>
</feature>
<dbReference type="PANTHER" id="PTHR40763:SF4">
    <property type="entry name" value="DUF1707 DOMAIN-CONTAINING PROTEIN"/>
    <property type="match status" value="1"/>
</dbReference>
<reference evidence="4 5" key="1">
    <citation type="submission" date="2018-06" db="EMBL/GenBank/DDBJ databases">
        <title>Streptomyces reniochalinae sp. nov. and Streptomyces diacarnus sp. nov. from marine sponges.</title>
        <authorList>
            <person name="Li L."/>
        </authorList>
    </citation>
    <scope>NUCLEOTIDE SEQUENCE [LARGE SCALE GENOMIC DNA]</scope>
    <source>
        <strain evidence="4 5">LHW50302</strain>
    </source>
</reference>
<dbReference type="OrthoDB" id="4374883at2"/>
<organism evidence="4 5">
    <name type="scientific">Streptomyces reniochalinae</name>
    <dbReference type="NCBI Taxonomy" id="2250578"/>
    <lineage>
        <taxon>Bacteria</taxon>
        <taxon>Bacillati</taxon>
        <taxon>Actinomycetota</taxon>
        <taxon>Actinomycetes</taxon>
        <taxon>Kitasatosporales</taxon>
        <taxon>Streptomycetaceae</taxon>
        <taxon>Streptomyces</taxon>
    </lineage>
</organism>
<accession>A0A367E8R4</accession>
<name>A0A367E8R4_9ACTN</name>
<keyword evidence="1" id="KW-0812">Transmembrane</keyword>
<dbReference type="InterPro" id="IPR025241">
    <property type="entry name" value="DUF4190"/>
</dbReference>
<evidence type="ECO:0000313" key="5">
    <source>
        <dbReference type="Proteomes" id="UP000253507"/>
    </source>
</evidence>
<evidence type="ECO:0000259" key="2">
    <source>
        <dbReference type="Pfam" id="PF08044"/>
    </source>
</evidence>
<keyword evidence="1" id="KW-0472">Membrane</keyword>
<dbReference type="RefSeq" id="WP_114018895.1">
    <property type="nucleotide sequence ID" value="NZ_QOIM01000045.1"/>
</dbReference>
<feature type="transmembrane region" description="Helical" evidence="1">
    <location>
        <begin position="87"/>
        <end position="115"/>
    </location>
</feature>
<dbReference type="AlphaFoldDB" id="A0A367E8R4"/>
<dbReference type="PANTHER" id="PTHR40763">
    <property type="entry name" value="MEMBRANE PROTEIN-RELATED"/>
    <property type="match status" value="1"/>
</dbReference>
<evidence type="ECO:0000259" key="3">
    <source>
        <dbReference type="Pfam" id="PF13828"/>
    </source>
</evidence>
<sequence>MRASHTDRERAIDVLKAGFSEGRLGQAEYEQRLTRASQAQTYAELQMLLADLPQGPVPMPPAPQPPPGYQPVPRTFLPAPPPRTNGMAIGALVCGILTPMYGITALPAVILGHLAKAQIRRSGEEGSGFATAGLVLGWLAIGFTLAIVLAVVASV</sequence>
<dbReference type="Pfam" id="PF13828">
    <property type="entry name" value="DUF4190"/>
    <property type="match status" value="1"/>
</dbReference>
<dbReference type="InterPro" id="IPR012551">
    <property type="entry name" value="DUF1707_SHOCT-like"/>
</dbReference>
<evidence type="ECO:0000313" key="4">
    <source>
        <dbReference type="EMBL" id="RCG14169.1"/>
    </source>
</evidence>
<gene>
    <name evidence="4" type="ORF">DQ392_30125</name>
</gene>
<feature type="domain" description="DUF1707" evidence="2">
    <location>
        <begin position="1"/>
        <end position="53"/>
    </location>
</feature>
<proteinExistence type="predicted"/>
<protein>
    <submittedName>
        <fullName evidence="4">DUF1707 and DUF4190 domain-containing protein</fullName>
    </submittedName>
</protein>
<dbReference type="Proteomes" id="UP000253507">
    <property type="component" value="Unassembled WGS sequence"/>
</dbReference>
<evidence type="ECO:0000256" key="1">
    <source>
        <dbReference type="SAM" id="Phobius"/>
    </source>
</evidence>
<feature type="domain" description="DUF4190" evidence="3">
    <location>
        <begin position="87"/>
        <end position="146"/>
    </location>
</feature>
<keyword evidence="1" id="KW-1133">Transmembrane helix</keyword>
<dbReference type="Pfam" id="PF08044">
    <property type="entry name" value="DUF1707"/>
    <property type="match status" value="1"/>
</dbReference>
<comment type="caution">
    <text evidence="4">The sequence shown here is derived from an EMBL/GenBank/DDBJ whole genome shotgun (WGS) entry which is preliminary data.</text>
</comment>